<gene>
    <name evidence="3" type="ORF">IFM46972_03287</name>
</gene>
<evidence type="ECO:0000256" key="1">
    <source>
        <dbReference type="SAM" id="MobiDB-lite"/>
    </source>
</evidence>
<feature type="compositionally biased region" description="Acidic residues" evidence="1">
    <location>
        <begin position="61"/>
        <end position="74"/>
    </location>
</feature>
<evidence type="ECO:0000313" key="3">
    <source>
        <dbReference type="EMBL" id="GFF31636.1"/>
    </source>
</evidence>
<feature type="region of interest" description="Disordered" evidence="1">
    <location>
        <begin position="102"/>
        <end position="199"/>
    </location>
</feature>
<reference evidence="3 4" key="1">
    <citation type="submission" date="2020-01" db="EMBL/GenBank/DDBJ databases">
        <title>Draft genome sequence of Aspergillus udagawae IFM 46972.</title>
        <authorList>
            <person name="Takahashi H."/>
            <person name="Yaguchi T."/>
        </authorList>
    </citation>
    <scope>NUCLEOTIDE SEQUENCE [LARGE SCALE GENOMIC DNA]</scope>
    <source>
        <strain evidence="3 4">IFM 46972</strain>
    </source>
</reference>
<name>A0A8H3NH98_9EURO</name>
<evidence type="ECO:0000256" key="2">
    <source>
        <dbReference type="SAM" id="SignalP"/>
    </source>
</evidence>
<sequence>MHRLLIFLLHLGTSSESVVGLAAGIGLMLDSQLGEVGNHVLDLGISLGAGLTAEVVKGGDDGEDVVDNGDDDSDTNGVGPDDNDGDDVDIAVDGELGVAGRAGLAVATVEPAEDTEEGGEHIDNEDGANQLPRRPGLTTTGDEDEPVLGKGDLKEDNLLRRAEVLDETTVVQEEGSTHDPSGTSKQDTEDDGDDPDLRQLPLDRAHFVVGIVVGNGDGGQISEQGDEDNQVGIEGLINNDHRGDKVDLKMETEGNTVLNVGLHTLEDLTGKLNGIDDGAETGGKEDDVSSGLGSLSGTLDGNTAVSLLQGGSVVDTVTSHGSQVTTLLQHLDDLVLVLGEHLSETISLLNEVVLGRTSKTTVDQTLGVVNLGAQGKHLAGFLGNGKGITSQHLDGQTEVLSLSDGVGSILTRGVEHGVHAQKLPGLALLLDGNTKGTETTASELSSLLTELGSLLLRALRHVQDSLGGTLSTDVANTIASADSGDTLGDWVERSILLSNPVAGENLTGLGIAAEGKDGNLVNGVEVLDVVVGGNSSNGHHPVNVNTLIHVGLTDGELVSSESTSLVRAEDVDTSKRLDSSELLDDSLLLSKVSGTDGEGGGSDDGQTDGNTDNQENKSVVEQVVVLVLRSSDLEVTVETTNPSGENPEHDENEQSSTNVVHDSLEVTLVLGTLHESSGLTDEGLLSGGSNNSVGLTTLAASGVVASVGHVLVDSERFTSDGGLVNGDEGDTNTGLDATVFVVLILLLLEGVIVGSGEVLLVGLEHLRLVVVADQANIGGNDSTFLDNDL</sequence>
<dbReference type="Proteomes" id="UP000465221">
    <property type="component" value="Unassembled WGS sequence"/>
</dbReference>
<feature type="region of interest" description="Disordered" evidence="1">
    <location>
        <begin position="276"/>
        <end position="295"/>
    </location>
</feature>
<feature type="compositionally biased region" description="Low complexity" evidence="1">
    <location>
        <begin position="607"/>
        <end position="617"/>
    </location>
</feature>
<feature type="compositionally biased region" description="Basic and acidic residues" evidence="1">
    <location>
        <begin position="151"/>
        <end position="164"/>
    </location>
</feature>
<comment type="caution">
    <text evidence="3">The sequence shown here is derived from an EMBL/GenBank/DDBJ whole genome shotgun (WGS) entry which is preliminary data.</text>
</comment>
<accession>A0A8H3NH98</accession>
<organism evidence="3 4">
    <name type="scientific">Aspergillus udagawae</name>
    <dbReference type="NCBI Taxonomy" id="91492"/>
    <lineage>
        <taxon>Eukaryota</taxon>
        <taxon>Fungi</taxon>
        <taxon>Dikarya</taxon>
        <taxon>Ascomycota</taxon>
        <taxon>Pezizomycotina</taxon>
        <taxon>Eurotiomycetes</taxon>
        <taxon>Eurotiomycetidae</taxon>
        <taxon>Eurotiales</taxon>
        <taxon>Aspergillaceae</taxon>
        <taxon>Aspergillus</taxon>
        <taxon>Aspergillus subgen. Fumigati</taxon>
    </lineage>
</organism>
<feature type="chain" id="PRO_5034551645" evidence="2">
    <location>
        <begin position="17"/>
        <end position="789"/>
    </location>
</feature>
<protein>
    <submittedName>
        <fullName evidence="3">Uncharacterized protein</fullName>
    </submittedName>
</protein>
<proteinExistence type="predicted"/>
<feature type="region of interest" description="Disordered" evidence="1">
    <location>
        <begin position="591"/>
        <end position="617"/>
    </location>
</feature>
<evidence type="ECO:0000313" key="4">
    <source>
        <dbReference type="Proteomes" id="UP000465221"/>
    </source>
</evidence>
<feature type="signal peptide" evidence="2">
    <location>
        <begin position="1"/>
        <end position="16"/>
    </location>
</feature>
<keyword evidence="2" id="KW-0732">Signal</keyword>
<feature type="region of interest" description="Disordered" evidence="1">
    <location>
        <begin position="634"/>
        <end position="656"/>
    </location>
</feature>
<dbReference type="EMBL" id="BLKC01000017">
    <property type="protein sequence ID" value="GFF31636.1"/>
    <property type="molecule type" value="Genomic_DNA"/>
</dbReference>
<dbReference type="AlphaFoldDB" id="A0A8H3NH98"/>
<feature type="region of interest" description="Disordered" evidence="1">
    <location>
        <begin position="58"/>
        <end position="87"/>
    </location>
</feature>